<evidence type="ECO:0000313" key="2">
    <source>
        <dbReference type="EMBL" id="GAB1319503.1"/>
    </source>
</evidence>
<evidence type="ECO:0008006" key="4">
    <source>
        <dbReference type="Google" id="ProtNLM"/>
    </source>
</evidence>
<accession>A0ABQ0GP43</accession>
<feature type="region of interest" description="Disordered" evidence="1">
    <location>
        <begin position="227"/>
        <end position="270"/>
    </location>
</feature>
<evidence type="ECO:0000313" key="3">
    <source>
        <dbReference type="Proteomes" id="UP001628179"/>
    </source>
</evidence>
<reference evidence="2 3" key="1">
    <citation type="submission" date="2024-09" db="EMBL/GenBank/DDBJ databases">
        <title>Itraconazole resistance in Madurella fahalii resulting from another homologue of gene encoding cytochrome P450 14-alpha sterol demethylase (CYP51).</title>
        <authorList>
            <person name="Yoshioka I."/>
            <person name="Fahal A.H."/>
            <person name="Kaneko S."/>
            <person name="Yaguchi T."/>
        </authorList>
    </citation>
    <scope>NUCLEOTIDE SEQUENCE [LARGE SCALE GENOMIC DNA]</scope>
    <source>
        <strain evidence="2 3">IFM 68171</strain>
    </source>
</reference>
<gene>
    <name evidence="2" type="ORF">MFIFM68171_09713</name>
</gene>
<protein>
    <recommendedName>
        <fullName evidence="4">Gag protein</fullName>
    </recommendedName>
</protein>
<sequence>MTTGIHQQDEVDPNGRPNSLAEMTADGRIAYKQDWDEFVYADREYKEHMKALRELTNWVLTSISPSIQETTLLPGKNLKEWYEVLARSGKVYEQRLMTDVQREYRQHLTLLPKQAKKFDEWVQKWQETMARGQHYQVPETMSAQTWSNDLIQAVATVMETWSTNFRMNKRTAIQDGSLTYQEVGSDLLDEWTTIHGRRGKAFKGGFLAWHGEEAEPTEDEIHVDATPIERPAQEPSQQPRSRGRGGNRSRGGRGRGRGGNKHQRTDSREVGSKCRACLQFHDLADCFYVFKQKKPKGFNLNPLIVELVAARLKADPDLEKEVKQHLKKMGKELDD</sequence>
<feature type="region of interest" description="Disordered" evidence="1">
    <location>
        <begin position="1"/>
        <end position="21"/>
    </location>
</feature>
<proteinExistence type="predicted"/>
<dbReference type="Proteomes" id="UP001628179">
    <property type="component" value="Unassembled WGS sequence"/>
</dbReference>
<dbReference type="GeneID" id="98180455"/>
<dbReference type="RefSeq" id="XP_070921233.1">
    <property type="nucleotide sequence ID" value="XM_071065132.1"/>
</dbReference>
<dbReference type="EMBL" id="BAAFSV010000005">
    <property type="protein sequence ID" value="GAB1319503.1"/>
    <property type="molecule type" value="Genomic_DNA"/>
</dbReference>
<comment type="caution">
    <text evidence="2">The sequence shown here is derived from an EMBL/GenBank/DDBJ whole genome shotgun (WGS) entry which is preliminary data.</text>
</comment>
<organism evidence="2 3">
    <name type="scientific">Madurella fahalii</name>
    <dbReference type="NCBI Taxonomy" id="1157608"/>
    <lineage>
        <taxon>Eukaryota</taxon>
        <taxon>Fungi</taxon>
        <taxon>Dikarya</taxon>
        <taxon>Ascomycota</taxon>
        <taxon>Pezizomycotina</taxon>
        <taxon>Sordariomycetes</taxon>
        <taxon>Sordariomycetidae</taxon>
        <taxon>Sordariales</taxon>
        <taxon>Sordariales incertae sedis</taxon>
        <taxon>Madurella</taxon>
    </lineage>
</organism>
<evidence type="ECO:0000256" key="1">
    <source>
        <dbReference type="SAM" id="MobiDB-lite"/>
    </source>
</evidence>
<feature type="compositionally biased region" description="Basic residues" evidence="1">
    <location>
        <begin position="241"/>
        <end position="262"/>
    </location>
</feature>
<keyword evidence="3" id="KW-1185">Reference proteome</keyword>
<name>A0ABQ0GP43_9PEZI</name>